<dbReference type="Pfam" id="PF08974">
    <property type="entry name" value="DUF1877"/>
    <property type="match status" value="1"/>
</dbReference>
<dbReference type="RefSeq" id="WP_406696635.1">
    <property type="nucleotide sequence ID" value="NZ_CP155447.1"/>
</dbReference>
<dbReference type="InterPro" id="IPR035944">
    <property type="entry name" value="YfbM-like_sf"/>
</dbReference>
<gene>
    <name evidence="1" type="ORF">V5E97_37185</name>
</gene>
<dbReference type="InterPro" id="IPR015068">
    <property type="entry name" value="DUF1877"/>
</dbReference>
<dbReference type="EMBL" id="CP155447">
    <property type="protein sequence ID" value="XBH03893.1"/>
    <property type="molecule type" value="Genomic_DNA"/>
</dbReference>
<proteinExistence type="predicted"/>
<dbReference type="Gene3D" id="3.40.1760.10">
    <property type="entry name" value="YfbM-like super family"/>
    <property type="match status" value="1"/>
</dbReference>
<accession>A0AAU7CEK8</accession>
<sequence>MGMEMWYVAVADGCHLLKRSLSDRAFVEYLGSPGYFGRERWRHNYGDLDAEFLAEVDEMNRLHPGIEGRIYTLDRYFDMLHYLLSEGRRRGEPGGADLGRRSILGGMSLPEHIRGGQGHLIRYTPPAEVGEIAAWLEGQTVAHLRSAYSPTEMERQGVYKYWADRADEQTWDRIIGYFEGLRSFYAGVALHSEGVLVVVT</sequence>
<evidence type="ECO:0000313" key="1">
    <source>
        <dbReference type="EMBL" id="XBH03893.1"/>
    </source>
</evidence>
<reference evidence="1" key="1">
    <citation type="submission" date="2024-05" db="EMBL/GenBank/DDBJ databases">
        <title>Planctomycetes of the genus Singulisphaera possess chitinolytic capabilities.</title>
        <authorList>
            <person name="Ivanova A."/>
        </authorList>
    </citation>
    <scope>NUCLEOTIDE SEQUENCE</scope>
    <source>
        <strain evidence="1">Ch08T</strain>
    </source>
</reference>
<dbReference type="AlphaFoldDB" id="A0AAU7CEK8"/>
<name>A0AAU7CEK8_9BACT</name>
<protein>
    <submittedName>
        <fullName evidence="1">DUF1877 family protein</fullName>
    </submittedName>
</protein>
<dbReference type="SUPFAM" id="SSF111069">
    <property type="entry name" value="Hypothetical protein yfbM"/>
    <property type="match status" value="1"/>
</dbReference>
<organism evidence="1">
    <name type="scientific">Singulisphaera sp. Ch08</name>
    <dbReference type="NCBI Taxonomy" id="3120278"/>
    <lineage>
        <taxon>Bacteria</taxon>
        <taxon>Pseudomonadati</taxon>
        <taxon>Planctomycetota</taxon>
        <taxon>Planctomycetia</taxon>
        <taxon>Isosphaerales</taxon>
        <taxon>Isosphaeraceae</taxon>
        <taxon>Singulisphaera</taxon>
    </lineage>
</organism>